<evidence type="ECO:0000259" key="13">
    <source>
        <dbReference type="Pfam" id="PF00384"/>
    </source>
</evidence>
<comment type="cofactor">
    <cofactor evidence="12">
        <name>Mo-bis(molybdopterin guanine dinucleotide)</name>
        <dbReference type="ChEBI" id="CHEBI:60539"/>
    </cofactor>
    <text evidence="12">Binds 1 molybdenum-bis(molybdopterin guanine dinucleotide) (Mo-bis-MGD) cofactor per subunit.</text>
</comment>
<dbReference type="EMBL" id="LDOV01000017">
    <property type="protein sequence ID" value="KLV01047.1"/>
    <property type="molecule type" value="Genomic_DNA"/>
</dbReference>
<dbReference type="NCBIfam" id="TIGR02164">
    <property type="entry name" value="torA"/>
    <property type="match status" value="1"/>
</dbReference>
<evidence type="ECO:0000256" key="4">
    <source>
        <dbReference type="ARBA" id="ARBA00011885"/>
    </source>
</evidence>
<comment type="catalytic activity">
    <reaction evidence="10 12">
        <text>trimethylamine + 2 Fe(III)-[cytochrome c] + H2O = trimethylamine N-oxide + 2 Fe(II)-[cytochrome c] + 3 H(+)</text>
        <dbReference type="Rhea" id="RHEA:24236"/>
        <dbReference type="Rhea" id="RHEA-COMP:10350"/>
        <dbReference type="Rhea" id="RHEA-COMP:14399"/>
        <dbReference type="ChEBI" id="CHEBI:15377"/>
        <dbReference type="ChEBI" id="CHEBI:15378"/>
        <dbReference type="ChEBI" id="CHEBI:15724"/>
        <dbReference type="ChEBI" id="CHEBI:29033"/>
        <dbReference type="ChEBI" id="CHEBI:29034"/>
        <dbReference type="ChEBI" id="CHEBI:58389"/>
        <dbReference type="EC" id="1.7.2.3"/>
    </reaction>
</comment>
<dbReference type="EC" id="1.7.2.3" evidence="4 12"/>
<dbReference type="NCBIfam" id="NF011682">
    <property type="entry name" value="PRK15102.1"/>
    <property type="match status" value="1"/>
</dbReference>
<dbReference type="GO" id="GO:0030151">
    <property type="term" value="F:molybdenum ion binding"/>
    <property type="evidence" value="ECO:0007669"/>
    <property type="project" value="UniProtKB-UniRule"/>
</dbReference>
<dbReference type="InterPro" id="IPR041954">
    <property type="entry name" value="CT_DMSOR/BSOR/TMAOR"/>
</dbReference>
<dbReference type="InterPro" id="IPR019546">
    <property type="entry name" value="TAT_signal_bac_arc"/>
</dbReference>
<dbReference type="SUPFAM" id="SSF53706">
    <property type="entry name" value="Formate dehydrogenase/DMSO reductase, domains 1-3"/>
    <property type="match status" value="1"/>
</dbReference>
<comment type="subcellular location">
    <subcellularLocation>
        <location evidence="2 12">Periplasm</location>
    </subcellularLocation>
</comment>
<dbReference type="Pfam" id="PF01568">
    <property type="entry name" value="Molydop_binding"/>
    <property type="match status" value="1"/>
</dbReference>
<dbReference type="SUPFAM" id="SSF50692">
    <property type="entry name" value="ADC-like"/>
    <property type="match status" value="1"/>
</dbReference>
<evidence type="ECO:0000256" key="8">
    <source>
        <dbReference type="ARBA" id="ARBA00022764"/>
    </source>
</evidence>
<dbReference type="PROSITE" id="PS51318">
    <property type="entry name" value="TAT"/>
    <property type="match status" value="1"/>
</dbReference>
<dbReference type="GO" id="GO:0043546">
    <property type="term" value="F:molybdopterin cofactor binding"/>
    <property type="evidence" value="ECO:0007669"/>
    <property type="project" value="UniProtKB-UniRule"/>
</dbReference>
<protein>
    <recommendedName>
        <fullName evidence="11 12">Trimethylamine-N-oxide reductase</fullName>
        <shortName evidence="12">TMAO reductase</shortName>
        <ecNumber evidence="4 12">1.7.2.3</ecNumber>
    </recommendedName>
</protein>
<evidence type="ECO:0000256" key="12">
    <source>
        <dbReference type="RuleBase" id="RU368014"/>
    </source>
</evidence>
<evidence type="ECO:0000256" key="6">
    <source>
        <dbReference type="ARBA" id="ARBA00022723"/>
    </source>
</evidence>
<dbReference type="InterPro" id="IPR006657">
    <property type="entry name" value="MoPterin_dinucl-bd_dom"/>
</dbReference>
<dbReference type="InterPro" id="IPR041460">
    <property type="entry name" value="Molybdopterin_N"/>
</dbReference>
<evidence type="ECO:0000256" key="2">
    <source>
        <dbReference type="ARBA" id="ARBA00004418"/>
    </source>
</evidence>
<dbReference type="OrthoDB" id="9815647at2"/>
<dbReference type="PANTHER" id="PTHR43742">
    <property type="entry name" value="TRIMETHYLAMINE-N-OXIDE REDUCTASE"/>
    <property type="match status" value="1"/>
</dbReference>
<name>A0A0J1JGT0_9GAMM</name>
<evidence type="ECO:0000256" key="11">
    <source>
        <dbReference type="ARBA" id="ARBA00069096"/>
    </source>
</evidence>
<feature type="signal peptide" evidence="12">
    <location>
        <begin position="1"/>
        <end position="32"/>
    </location>
</feature>
<keyword evidence="5 12" id="KW-0500">Molybdenum</keyword>
<proteinExistence type="inferred from homology"/>
<dbReference type="GO" id="GO:0009055">
    <property type="term" value="F:electron transfer activity"/>
    <property type="evidence" value="ECO:0007669"/>
    <property type="project" value="TreeGrafter"/>
</dbReference>
<keyword evidence="17" id="KW-1185">Reference proteome</keyword>
<keyword evidence="6 12" id="KW-0479">Metal-binding</keyword>
<dbReference type="Gene3D" id="3.40.50.740">
    <property type="match status" value="1"/>
</dbReference>
<sequence>MSLSRRKFLKGLATTSAVSVIGPSLLGSVAKAAEEVTSPYSADGVWKVTGSHWGAFRAKIYNGQVTEVEPLPRDKYPTEMLKGIKGIIYSPSRVRYPMVRLDWLKRHKYSGDTRGNNRFVRVTWDEALDLFYKELERIQKDYGPWALNAGMTGWRQTGQFQSCTSHMQRAVGMHGNFTTKVGDYSTGAGQTILPYVLGSTEVYAQGTSWPLILENSDTVIWWANDPLKNTQVGWQAETHDSYMYYEQLKDKVAKGEIKVICVDPVKSKTQNYLQCDHQYVNPQTDVPFMLGIAYTLYTEELYDKKFIDTYALGFEEFIPYVMGKSQDKVEKTPEWAEKICGVKADDIRAFARLLAKGRTQLIFGWAVQRQQHGEQPYWMGAVIATMLGQIGLPGGGISYSHHYSGVGIPPTGAAGPGGFPRNLDEGMKPIWDNNDYKGYSKTMPVARWIDAILEPGKEINYNGSKVILPDTKMLVVSGCNPWHHHQNRNRMKTAFQKLQTVVTIDFAWTATCRFSDIVLPACTQYERDDIDLYGAYSGTGILAMHKLVDPMYQSRTDFAIFTDFCRRFNRSKEFTRGMDERQWIRSLYDGCKEANKEKAEMPDFDTFWADEKGWFDFGPGENYTSHAKFREDPEINPLGTPSGFIEIYSRKIAGYKYEHCQGHPMWFEKAERSHGGPGSDKFPLWLQSCHPNKRLHSQMCESDAFRATYTVQDREPVYMSPEDAKARGIKDGDLVRVFNDRGQLLAGAVVEDNYPPGVIRIYEGAWYGPLSEKVGAIDTYGDPNTLTMDIGTSELAQATSANTVVVNVEKYTGEVPPVTSFGGPIYVS</sequence>
<keyword evidence="8 12" id="KW-0574">Periplasm</keyword>
<organism evidence="16 17">
    <name type="scientific">Photobacterium aphoticum</name>
    <dbReference type="NCBI Taxonomy" id="754436"/>
    <lineage>
        <taxon>Bacteria</taxon>
        <taxon>Pseudomonadati</taxon>
        <taxon>Pseudomonadota</taxon>
        <taxon>Gammaproteobacteria</taxon>
        <taxon>Vibrionales</taxon>
        <taxon>Vibrionaceae</taxon>
        <taxon>Photobacterium</taxon>
    </lineage>
</organism>
<dbReference type="InterPro" id="IPR006655">
    <property type="entry name" value="Mopterin_OxRdtase_prok_CS"/>
</dbReference>
<gene>
    <name evidence="12" type="primary">torA</name>
    <name evidence="16" type="ORF">ABT58_09565</name>
</gene>
<dbReference type="GO" id="GO:0050626">
    <property type="term" value="F:trimethylamine-N-oxide reductase (cytochrome c) activity"/>
    <property type="evidence" value="ECO:0007669"/>
    <property type="project" value="UniProtKB-UniRule"/>
</dbReference>
<dbReference type="Proteomes" id="UP000036426">
    <property type="component" value="Unassembled WGS sequence"/>
</dbReference>
<dbReference type="NCBIfam" id="TIGR01409">
    <property type="entry name" value="TAT_signal_seq"/>
    <property type="match status" value="1"/>
</dbReference>
<dbReference type="PANTHER" id="PTHR43742:SF4">
    <property type="entry name" value="TRIMETHYLAMINE-N-OXIDE REDUCTASE 1"/>
    <property type="match status" value="1"/>
</dbReference>
<keyword evidence="9 12" id="KW-0560">Oxidoreductase</keyword>
<reference evidence="16 17" key="1">
    <citation type="submission" date="2015-05" db="EMBL/GenBank/DDBJ databases">
        <title>Photobacterium galathea sp. nov.</title>
        <authorList>
            <person name="Machado H."/>
            <person name="Gram L."/>
        </authorList>
    </citation>
    <scope>NUCLEOTIDE SEQUENCE [LARGE SCALE GENOMIC DNA]</scope>
    <source>
        <strain evidence="16 17">DSM 25995</strain>
    </source>
</reference>
<evidence type="ECO:0000259" key="15">
    <source>
        <dbReference type="Pfam" id="PF18364"/>
    </source>
</evidence>
<feature type="chain" id="PRO_5029935105" description="Trimethylamine-N-oxide reductase" evidence="12">
    <location>
        <begin position="33"/>
        <end position="828"/>
    </location>
</feature>
<comment type="caution">
    <text evidence="16">The sequence shown here is derived from an EMBL/GenBank/DDBJ whole genome shotgun (WGS) entry which is preliminary data.</text>
</comment>
<dbReference type="Gene3D" id="3.40.228.10">
    <property type="entry name" value="Dimethylsulfoxide Reductase, domain 2"/>
    <property type="match status" value="1"/>
</dbReference>
<dbReference type="InterPro" id="IPR006656">
    <property type="entry name" value="Mopterin_OxRdtase"/>
</dbReference>
<dbReference type="Gene3D" id="3.90.55.10">
    <property type="entry name" value="Dimethylsulfoxide Reductase, domain 3"/>
    <property type="match status" value="1"/>
</dbReference>
<dbReference type="RefSeq" id="WP_047874166.1">
    <property type="nucleotide sequence ID" value="NZ_BMYC01000002.1"/>
</dbReference>
<dbReference type="Pfam" id="PF18364">
    <property type="entry name" value="Molybdopterin_N"/>
    <property type="match status" value="1"/>
</dbReference>
<evidence type="ECO:0000313" key="16">
    <source>
        <dbReference type="EMBL" id="KLV01047.1"/>
    </source>
</evidence>
<feature type="domain" description="Molybdopterin oxidoreductase N-terminal" evidence="15">
    <location>
        <begin position="49"/>
        <end position="89"/>
    </location>
</feature>
<dbReference type="AlphaFoldDB" id="A0A0J1JGT0"/>
<dbReference type="PROSITE" id="PS00490">
    <property type="entry name" value="MOLYBDOPTERIN_PROK_2"/>
    <property type="match status" value="1"/>
</dbReference>
<dbReference type="GO" id="GO:0030288">
    <property type="term" value="C:outer membrane-bounded periplasmic space"/>
    <property type="evidence" value="ECO:0007669"/>
    <property type="project" value="TreeGrafter"/>
</dbReference>
<evidence type="ECO:0000256" key="1">
    <source>
        <dbReference type="ARBA" id="ARBA00003013"/>
    </source>
</evidence>
<dbReference type="FunFam" id="3.40.228.10:FF:000003">
    <property type="entry name" value="Biotin sulfoxide reductase 2"/>
    <property type="match status" value="1"/>
</dbReference>
<evidence type="ECO:0000256" key="9">
    <source>
        <dbReference type="ARBA" id="ARBA00023002"/>
    </source>
</evidence>
<evidence type="ECO:0000256" key="10">
    <source>
        <dbReference type="ARBA" id="ARBA00049407"/>
    </source>
</evidence>
<evidence type="ECO:0000256" key="3">
    <source>
        <dbReference type="ARBA" id="ARBA00010312"/>
    </source>
</evidence>
<keyword evidence="7 12" id="KW-0732">Signal</keyword>
<dbReference type="FunFam" id="2.40.40.20:FF:000009">
    <property type="entry name" value="Biotin sulfoxide reductase 2"/>
    <property type="match status" value="1"/>
</dbReference>
<dbReference type="InterPro" id="IPR006311">
    <property type="entry name" value="TAT_signal"/>
</dbReference>
<dbReference type="InterPro" id="IPR009010">
    <property type="entry name" value="Asp_de-COase-like_dom_sf"/>
</dbReference>
<evidence type="ECO:0000259" key="14">
    <source>
        <dbReference type="Pfam" id="PF01568"/>
    </source>
</evidence>
<accession>A0A0J1JGT0</accession>
<dbReference type="InterPro" id="IPR050612">
    <property type="entry name" value="Prok_Mopterin_Oxidored"/>
</dbReference>
<comment type="similarity">
    <text evidence="3 12">Belongs to the prokaryotic molybdopterin-containing oxidoreductase family.</text>
</comment>
<evidence type="ECO:0000256" key="5">
    <source>
        <dbReference type="ARBA" id="ARBA00022505"/>
    </source>
</evidence>
<evidence type="ECO:0000313" key="17">
    <source>
        <dbReference type="Proteomes" id="UP000036426"/>
    </source>
</evidence>
<dbReference type="PATRIC" id="fig|754436.4.peg.2026"/>
<comment type="function">
    <text evidence="1 12">Reduces trimethylamine-N-oxide (TMAO) into trimethylamine; an anaerobic reaction coupled to energy-yielding reactions.</text>
</comment>
<dbReference type="InterPro" id="IPR011887">
    <property type="entry name" value="TorA"/>
</dbReference>
<feature type="domain" description="Molybdopterin dinucleotide-binding" evidence="14">
    <location>
        <begin position="684"/>
        <end position="804"/>
    </location>
</feature>
<evidence type="ECO:0000256" key="7">
    <source>
        <dbReference type="ARBA" id="ARBA00022729"/>
    </source>
</evidence>
<dbReference type="CDD" id="cd02793">
    <property type="entry name" value="MopB_CT_DMSOR-BSOR-TMAOR"/>
    <property type="match status" value="1"/>
</dbReference>
<comment type="PTM">
    <text evidence="12">Exported by the Tat system.</text>
</comment>
<dbReference type="GO" id="GO:0009061">
    <property type="term" value="P:anaerobic respiration"/>
    <property type="evidence" value="ECO:0007669"/>
    <property type="project" value="TreeGrafter"/>
</dbReference>
<dbReference type="Pfam" id="PF00384">
    <property type="entry name" value="Molybdopterin"/>
    <property type="match status" value="1"/>
</dbReference>
<feature type="domain" description="Molybdopterin oxidoreductase" evidence="13">
    <location>
        <begin position="93"/>
        <end position="566"/>
    </location>
</feature>
<dbReference type="Gene3D" id="2.40.40.20">
    <property type="match status" value="1"/>
</dbReference>